<evidence type="ECO:0000313" key="1">
    <source>
        <dbReference type="EMBL" id="PSN70241.1"/>
    </source>
</evidence>
<reference evidence="1 2" key="1">
    <citation type="journal article" date="2018" name="Front. Microbiol.">
        <title>Genome-Wide Analysis of Corynespora cassiicola Leaf Fall Disease Putative Effectors.</title>
        <authorList>
            <person name="Lopez D."/>
            <person name="Ribeiro S."/>
            <person name="Label P."/>
            <person name="Fumanal B."/>
            <person name="Venisse J.S."/>
            <person name="Kohler A."/>
            <person name="de Oliveira R.R."/>
            <person name="Labutti K."/>
            <person name="Lipzen A."/>
            <person name="Lail K."/>
            <person name="Bauer D."/>
            <person name="Ohm R.A."/>
            <person name="Barry K.W."/>
            <person name="Spatafora J."/>
            <person name="Grigoriev I.V."/>
            <person name="Martin F.M."/>
            <person name="Pujade-Renaud V."/>
        </authorList>
    </citation>
    <scope>NUCLEOTIDE SEQUENCE [LARGE SCALE GENOMIC DNA]</scope>
    <source>
        <strain evidence="1 2">Philippines</strain>
    </source>
</reference>
<dbReference type="Proteomes" id="UP000240883">
    <property type="component" value="Unassembled WGS sequence"/>
</dbReference>
<name>A0A2T2NXT9_CORCC</name>
<evidence type="ECO:0000313" key="2">
    <source>
        <dbReference type="Proteomes" id="UP000240883"/>
    </source>
</evidence>
<proteinExistence type="predicted"/>
<accession>A0A2T2NXT9</accession>
<organism evidence="1 2">
    <name type="scientific">Corynespora cassiicola Philippines</name>
    <dbReference type="NCBI Taxonomy" id="1448308"/>
    <lineage>
        <taxon>Eukaryota</taxon>
        <taxon>Fungi</taxon>
        <taxon>Dikarya</taxon>
        <taxon>Ascomycota</taxon>
        <taxon>Pezizomycotina</taxon>
        <taxon>Dothideomycetes</taxon>
        <taxon>Pleosporomycetidae</taxon>
        <taxon>Pleosporales</taxon>
        <taxon>Corynesporascaceae</taxon>
        <taxon>Corynespora</taxon>
    </lineage>
</organism>
<gene>
    <name evidence="1" type="ORF">BS50DRAFT_309132</name>
</gene>
<sequence>MHRPTDRLTDGWRQRRFRVSLFAGCLLLARSSYDARARLGGWAPPPPLARTLYHVNALSKTEKRAWWPKGRWIWESKQGNGNKSQTAVCAANNANRLFFWCPIVRWGVGEGEGRWRRCSGDHLCIVQPILSEERIRRKEEENRTAARVFADMMPQSCMYMYKFCCTRTKRALAMRA</sequence>
<dbReference type="EMBL" id="KZ678132">
    <property type="protein sequence ID" value="PSN70241.1"/>
    <property type="molecule type" value="Genomic_DNA"/>
</dbReference>
<protein>
    <submittedName>
        <fullName evidence="1">Uncharacterized protein</fullName>
    </submittedName>
</protein>
<dbReference type="AlphaFoldDB" id="A0A2T2NXT9"/>
<keyword evidence="2" id="KW-1185">Reference proteome</keyword>